<gene>
    <name evidence="1" type="ORF">HMPREF1325_1295</name>
</gene>
<evidence type="ECO:0000313" key="2">
    <source>
        <dbReference type="Proteomes" id="UP000016412"/>
    </source>
</evidence>
<accession>U1GUX4</accession>
<evidence type="ECO:0000313" key="1">
    <source>
        <dbReference type="EMBL" id="ERF61715.1"/>
    </source>
</evidence>
<comment type="caution">
    <text evidence="1">The sequence shown here is derived from an EMBL/GenBank/DDBJ whole genome shotgun (WGS) entry which is preliminary data.</text>
</comment>
<dbReference type="AlphaFoldDB" id="U1GUX4"/>
<name>U1GUX4_TRESO</name>
<dbReference type="Proteomes" id="UP000016412">
    <property type="component" value="Unassembled WGS sequence"/>
</dbReference>
<protein>
    <submittedName>
        <fullName evidence="1">Uncharacterized protein</fullName>
    </submittedName>
</protein>
<proteinExistence type="predicted"/>
<reference evidence="1 2" key="1">
    <citation type="submission" date="2013-08" db="EMBL/GenBank/DDBJ databases">
        <authorList>
            <person name="Durkin A.S."/>
            <person name="Haft D.R."/>
            <person name="McCorrison J."/>
            <person name="Torralba M."/>
            <person name="Gillis M."/>
            <person name="Haft D.H."/>
            <person name="Methe B."/>
            <person name="Sutton G."/>
            <person name="Nelson K.E."/>
        </authorList>
    </citation>
    <scope>NUCLEOTIDE SEQUENCE [LARGE SCALE GENOMIC DNA]</scope>
    <source>
        <strain evidence="1 2">VPI DR56BR1116</strain>
    </source>
</reference>
<dbReference type="PATRIC" id="fig|1125725.3.peg.178"/>
<dbReference type="EMBL" id="AUZJ01000005">
    <property type="protein sequence ID" value="ERF61715.1"/>
    <property type="molecule type" value="Genomic_DNA"/>
</dbReference>
<sequence>MHLTKVFRGGTIQSAAKIAPPLCISSLRCKLDYFTCALSRTAKNFFGN</sequence>
<dbReference type="STRING" id="1125725.HMPREF1325_1295"/>
<organism evidence="1 2">
    <name type="scientific">Treponema socranskii subsp. socranskii VPI DR56BR1116 = ATCC 35536</name>
    <dbReference type="NCBI Taxonomy" id="1125725"/>
    <lineage>
        <taxon>Bacteria</taxon>
        <taxon>Pseudomonadati</taxon>
        <taxon>Spirochaetota</taxon>
        <taxon>Spirochaetia</taxon>
        <taxon>Spirochaetales</taxon>
        <taxon>Treponemataceae</taxon>
        <taxon>Treponema</taxon>
    </lineage>
</organism>